<dbReference type="Pfam" id="PF00096">
    <property type="entry name" value="zf-C2H2"/>
    <property type="match status" value="7"/>
</dbReference>
<keyword evidence="4 7" id="KW-0863">Zinc-finger</keyword>
<keyword evidence="5" id="KW-0862">Zinc</keyword>
<keyword evidence="6" id="KW-0539">Nucleus</keyword>
<dbReference type="PROSITE" id="PS50157">
    <property type="entry name" value="ZINC_FINGER_C2H2_2"/>
    <property type="match status" value="8"/>
</dbReference>
<keyword evidence="3" id="KW-0677">Repeat</keyword>
<evidence type="ECO:0000256" key="6">
    <source>
        <dbReference type="ARBA" id="ARBA00023242"/>
    </source>
</evidence>
<dbReference type="PANTHER" id="PTHR24381">
    <property type="entry name" value="ZINC FINGER PROTEIN"/>
    <property type="match status" value="1"/>
</dbReference>
<feature type="compositionally biased region" description="Polar residues" evidence="8">
    <location>
        <begin position="108"/>
        <end position="120"/>
    </location>
</feature>
<evidence type="ECO:0000259" key="9">
    <source>
        <dbReference type="PROSITE" id="PS50157"/>
    </source>
</evidence>
<sequence>MSEMMKVEAHDPGGLRLVPPIPAASTLDLGEKQDKDLKLPVYRLLMIKEEVPHDGCSNFDQVDPKPSHIKEEKEEQWISQEGEHLTVKSEDEEKPQLAEIIHIKTDGNQDTEVSTSSSAEQMERETDGEDFGEPQPDRNPVPGGFCQQSKITVQKKRKRSKLCLIYKRQVGIQGDKPFGCDVCGKRFKRRTHIKLHMMIHTGKTEHSCDVCSKGFKDKTSLLTHMRLHTGERPFACHDCGKRFHAKGILKAHLKVHSEEKPFSCDVCGSKFKMKATLKKHMPIHLKEKPFVCSVCSKGFSQQTNLSVHMSVHTSEKPFICNICSKGFSLPQFLKRHMSVHTGEKSFVCSVCYKGFSRQNCLKIHMHIHTGEKPFSCCICSKGFSRPAYLRKHMNVHMV</sequence>
<feature type="domain" description="C2H2-type" evidence="9">
    <location>
        <begin position="346"/>
        <end position="373"/>
    </location>
</feature>
<comment type="subcellular location">
    <subcellularLocation>
        <location evidence="1">Nucleus</location>
    </subcellularLocation>
</comment>
<evidence type="ECO:0000256" key="8">
    <source>
        <dbReference type="SAM" id="MobiDB-lite"/>
    </source>
</evidence>
<evidence type="ECO:0000313" key="10">
    <source>
        <dbReference type="Ensembl" id="ENSFHEP00000028793.1"/>
    </source>
</evidence>
<evidence type="ECO:0000256" key="7">
    <source>
        <dbReference type="PROSITE-ProRule" id="PRU00042"/>
    </source>
</evidence>
<feature type="region of interest" description="Disordered" evidence="8">
    <location>
        <begin position="70"/>
        <end position="93"/>
    </location>
</feature>
<name>A0A3Q2QM78_FUNHE</name>
<evidence type="ECO:0000256" key="2">
    <source>
        <dbReference type="ARBA" id="ARBA00022723"/>
    </source>
</evidence>
<protein>
    <submittedName>
        <fullName evidence="10">Zinc finger protein OZF-like</fullName>
    </submittedName>
</protein>
<dbReference type="STRING" id="8078.ENSFHEP00000011701"/>
<dbReference type="AlphaFoldDB" id="A0A3Q2QM78"/>
<dbReference type="GO" id="GO:0000977">
    <property type="term" value="F:RNA polymerase II transcription regulatory region sequence-specific DNA binding"/>
    <property type="evidence" value="ECO:0007669"/>
    <property type="project" value="TreeGrafter"/>
</dbReference>
<dbReference type="FunFam" id="3.30.160.60:FF:000303">
    <property type="entry name" value="Zinc finger protein 41"/>
    <property type="match status" value="2"/>
</dbReference>
<dbReference type="SMART" id="SM00355">
    <property type="entry name" value="ZnF_C2H2"/>
    <property type="match status" value="8"/>
</dbReference>
<dbReference type="PROSITE" id="PS00028">
    <property type="entry name" value="ZINC_FINGER_C2H2_1"/>
    <property type="match status" value="8"/>
</dbReference>
<dbReference type="FunFam" id="3.30.160.60:FF:000557">
    <property type="entry name" value="zinc finger and SCAN domain-containing protein 29"/>
    <property type="match status" value="1"/>
</dbReference>
<feature type="domain" description="C2H2-type" evidence="9">
    <location>
        <begin position="234"/>
        <end position="261"/>
    </location>
</feature>
<reference evidence="10" key="1">
    <citation type="submission" date="2025-05" db="UniProtKB">
        <authorList>
            <consortium name="Ensembl"/>
        </authorList>
    </citation>
    <scope>IDENTIFICATION</scope>
</reference>
<feature type="domain" description="C2H2-type" evidence="9">
    <location>
        <begin position="374"/>
        <end position="398"/>
    </location>
</feature>
<keyword evidence="2" id="KW-0479">Metal-binding</keyword>
<feature type="domain" description="C2H2-type" evidence="9">
    <location>
        <begin position="206"/>
        <end position="233"/>
    </location>
</feature>
<dbReference type="InterPro" id="IPR013087">
    <property type="entry name" value="Znf_C2H2_type"/>
</dbReference>
<dbReference type="PANTHER" id="PTHR24381:SF393">
    <property type="entry name" value="CHROMATIN-LINKED ADAPTOR FOR MSL PROTEINS, ISOFORM B"/>
    <property type="match status" value="1"/>
</dbReference>
<keyword evidence="11" id="KW-1185">Reference proteome</keyword>
<dbReference type="GO" id="GO:0000981">
    <property type="term" value="F:DNA-binding transcription factor activity, RNA polymerase II-specific"/>
    <property type="evidence" value="ECO:0007669"/>
    <property type="project" value="TreeGrafter"/>
</dbReference>
<evidence type="ECO:0000256" key="5">
    <source>
        <dbReference type="ARBA" id="ARBA00022833"/>
    </source>
</evidence>
<dbReference type="GO" id="GO:0008270">
    <property type="term" value="F:zinc ion binding"/>
    <property type="evidence" value="ECO:0007669"/>
    <property type="project" value="UniProtKB-KW"/>
</dbReference>
<feature type="region of interest" description="Disordered" evidence="8">
    <location>
        <begin position="105"/>
        <end position="152"/>
    </location>
</feature>
<dbReference type="Proteomes" id="UP000265000">
    <property type="component" value="Unplaced"/>
</dbReference>
<proteinExistence type="predicted"/>
<feature type="domain" description="C2H2-type" evidence="9">
    <location>
        <begin position="178"/>
        <end position="205"/>
    </location>
</feature>
<dbReference type="Ensembl" id="ENSFHET00000018759.1">
    <property type="protein sequence ID" value="ENSFHEP00000011701.1"/>
    <property type="gene ID" value="ENSFHEG00000013129.1"/>
</dbReference>
<dbReference type="FunFam" id="3.30.160.60:FF:001273">
    <property type="entry name" value="Zinc finger protein"/>
    <property type="match status" value="1"/>
</dbReference>
<accession>A0A3Q2QM78</accession>
<evidence type="ECO:0000256" key="1">
    <source>
        <dbReference type="ARBA" id="ARBA00004123"/>
    </source>
</evidence>
<feature type="domain" description="C2H2-type" evidence="9">
    <location>
        <begin position="290"/>
        <end position="317"/>
    </location>
</feature>
<dbReference type="InterPro" id="IPR036236">
    <property type="entry name" value="Znf_C2H2_sf"/>
</dbReference>
<feature type="domain" description="C2H2-type" evidence="9">
    <location>
        <begin position="262"/>
        <end position="289"/>
    </location>
</feature>
<evidence type="ECO:0000256" key="3">
    <source>
        <dbReference type="ARBA" id="ARBA00022737"/>
    </source>
</evidence>
<dbReference type="Ensembl" id="ENSFHET00000018747.1">
    <property type="protein sequence ID" value="ENSFHEP00000028793.1"/>
    <property type="gene ID" value="ENSFHEG00000013129.1"/>
</dbReference>
<dbReference type="Gene3D" id="3.30.160.60">
    <property type="entry name" value="Classic Zinc Finger"/>
    <property type="match status" value="8"/>
</dbReference>
<dbReference type="GeneTree" id="ENSGT00940000157046"/>
<dbReference type="SUPFAM" id="SSF57667">
    <property type="entry name" value="beta-beta-alpha zinc fingers"/>
    <property type="match status" value="4"/>
</dbReference>
<evidence type="ECO:0000313" key="11">
    <source>
        <dbReference type="Proteomes" id="UP000265000"/>
    </source>
</evidence>
<feature type="domain" description="C2H2-type" evidence="9">
    <location>
        <begin position="318"/>
        <end position="345"/>
    </location>
</feature>
<dbReference type="GO" id="GO:0005634">
    <property type="term" value="C:nucleus"/>
    <property type="evidence" value="ECO:0007669"/>
    <property type="project" value="UniProtKB-SubCell"/>
</dbReference>
<organism evidence="10 11">
    <name type="scientific">Fundulus heteroclitus</name>
    <name type="common">Killifish</name>
    <name type="synonym">Mummichog</name>
    <dbReference type="NCBI Taxonomy" id="8078"/>
    <lineage>
        <taxon>Eukaryota</taxon>
        <taxon>Metazoa</taxon>
        <taxon>Chordata</taxon>
        <taxon>Craniata</taxon>
        <taxon>Vertebrata</taxon>
        <taxon>Euteleostomi</taxon>
        <taxon>Actinopterygii</taxon>
        <taxon>Neopterygii</taxon>
        <taxon>Teleostei</taxon>
        <taxon>Neoteleostei</taxon>
        <taxon>Acanthomorphata</taxon>
        <taxon>Ovalentaria</taxon>
        <taxon>Atherinomorphae</taxon>
        <taxon>Cyprinodontiformes</taxon>
        <taxon>Fundulidae</taxon>
        <taxon>Fundulus</taxon>
    </lineage>
</organism>
<evidence type="ECO:0000256" key="4">
    <source>
        <dbReference type="ARBA" id="ARBA00022771"/>
    </source>
</evidence>
<dbReference type="FunFam" id="3.30.160.60:FF:000624">
    <property type="entry name" value="zinc finger protein 697"/>
    <property type="match status" value="4"/>
</dbReference>